<evidence type="ECO:0000256" key="4">
    <source>
        <dbReference type="ARBA" id="ARBA00022801"/>
    </source>
</evidence>
<dbReference type="RefSeq" id="WP_065210941.1">
    <property type="nucleotide sequence ID" value="NZ_CP016178.1"/>
</dbReference>
<evidence type="ECO:0000256" key="1">
    <source>
        <dbReference type="ARBA" id="ARBA00001362"/>
    </source>
</evidence>
<evidence type="ECO:0000256" key="5">
    <source>
        <dbReference type="ARBA" id="ARBA00022833"/>
    </source>
</evidence>
<proteinExistence type="predicted"/>
<keyword evidence="4" id="KW-0378">Hydrolase</keyword>
<keyword evidence="7" id="KW-0482">Metalloprotease</keyword>
<keyword evidence="5" id="KW-0862">Zinc</keyword>
<dbReference type="KEGG" id="vbr:A6E01_18180"/>
<protein>
    <submittedName>
        <fullName evidence="9">D-alanyl-D-alanine dipeptidase</fullName>
    </submittedName>
</protein>
<organism evidence="9 10">
    <name type="scientific">Vibrio breoganii</name>
    <dbReference type="NCBI Taxonomy" id="553239"/>
    <lineage>
        <taxon>Bacteria</taxon>
        <taxon>Pseudomonadati</taxon>
        <taxon>Pseudomonadota</taxon>
        <taxon>Gammaproteobacteria</taxon>
        <taxon>Vibrionales</taxon>
        <taxon>Vibrionaceae</taxon>
        <taxon>Vibrio</taxon>
    </lineage>
</organism>
<evidence type="ECO:0000256" key="8">
    <source>
        <dbReference type="ARBA" id="ARBA00023316"/>
    </source>
</evidence>
<dbReference type="InterPro" id="IPR000755">
    <property type="entry name" value="A_A_dipeptidase"/>
</dbReference>
<evidence type="ECO:0000313" key="9">
    <source>
        <dbReference type="EMBL" id="ANO35101.1"/>
    </source>
</evidence>
<dbReference type="CDD" id="cd14843">
    <property type="entry name" value="D-Ala-D-Ala_dipeptidase_like"/>
    <property type="match status" value="1"/>
</dbReference>
<sequence>MDNINLLHPSVQKMAVIENNEPMISIALQGAKLVLDHDVELGYANEFIARKSVVDRLKQASLLLPEGLYLLVKETHRPKSFQSFIYNRRLIKLFCLQEHKNLSSAQVHKLTSEYIAPPNVAGHPTGGAVDVSLIDKNGAEIDLGCKYDEDPTASSGKCYSFFDDLPPNVLKNREILFGCMESVGFVNYPFEWWHWSYGDKYWAAMSEAPHALFSAVDFET</sequence>
<name>A0AAN0XYZ5_9VIBR</name>
<evidence type="ECO:0000313" key="10">
    <source>
        <dbReference type="Proteomes" id="UP000092018"/>
    </source>
</evidence>
<accession>A0AAN0XYZ5</accession>
<keyword evidence="3" id="KW-0479">Metal-binding</keyword>
<evidence type="ECO:0000256" key="7">
    <source>
        <dbReference type="ARBA" id="ARBA00023049"/>
    </source>
</evidence>
<dbReference type="InterPro" id="IPR009045">
    <property type="entry name" value="Zn_M74/Hedgehog-like"/>
</dbReference>
<dbReference type="Proteomes" id="UP000092018">
    <property type="component" value="Chromosome 2"/>
</dbReference>
<dbReference type="AlphaFoldDB" id="A0AAN0XYZ5"/>
<keyword evidence="8" id="KW-0961">Cell wall biogenesis/degradation</keyword>
<dbReference type="GO" id="GO:0160237">
    <property type="term" value="F:D-Ala-D-Ala dipeptidase activity"/>
    <property type="evidence" value="ECO:0007669"/>
    <property type="project" value="UniProtKB-EC"/>
</dbReference>
<evidence type="ECO:0000256" key="3">
    <source>
        <dbReference type="ARBA" id="ARBA00022723"/>
    </source>
</evidence>
<comment type="catalytic activity">
    <reaction evidence="1">
        <text>D-alanyl-D-alanine + H2O = 2 D-alanine</text>
        <dbReference type="Rhea" id="RHEA:20661"/>
        <dbReference type="ChEBI" id="CHEBI:15377"/>
        <dbReference type="ChEBI" id="CHEBI:57416"/>
        <dbReference type="ChEBI" id="CHEBI:57822"/>
        <dbReference type="EC" id="3.4.13.22"/>
    </reaction>
</comment>
<dbReference type="PANTHER" id="PTHR43126">
    <property type="entry name" value="D-ALANYL-D-ALANINE DIPEPTIDASE"/>
    <property type="match status" value="1"/>
</dbReference>
<dbReference type="SUPFAM" id="SSF55166">
    <property type="entry name" value="Hedgehog/DD-peptidase"/>
    <property type="match status" value="1"/>
</dbReference>
<gene>
    <name evidence="9" type="ORF">A6E01_18180</name>
</gene>
<reference evidence="9 10" key="1">
    <citation type="submission" date="2016-06" db="EMBL/GenBank/DDBJ databases">
        <title>Adaptive Radiation by Waves of Gene Transfer Leads to Fine-Scale Resource Partitioning in Marine Microbes.</title>
        <authorList>
            <person name="Hehemann J.-H."/>
            <person name="Arevalo P."/>
            <person name="Datta M.S."/>
            <person name="Yu X."/>
            <person name="Corzett C."/>
            <person name="Henschel A."/>
            <person name="Preheim S.P."/>
            <person name="Timberlake S."/>
            <person name="Alm E.J."/>
            <person name="Polz M.F."/>
        </authorList>
    </citation>
    <scope>NUCLEOTIDE SEQUENCE [LARGE SCALE GENOMIC DNA]</scope>
    <source>
        <strain evidence="9 10">FF50</strain>
    </source>
</reference>
<dbReference type="GO" id="GO:0046872">
    <property type="term" value="F:metal ion binding"/>
    <property type="evidence" value="ECO:0007669"/>
    <property type="project" value="UniProtKB-KW"/>
</dbReference>
<dbReference type="GO" id="GO:0071555">
    <property type="term" value="P:cell wall organization"/>
    <property type="evidence" value="ECO:0007669"/>
    <property type="project" value="UniProtKB-KW"/>
</dbReference>
<evidence type="ECO:0000256" key="6">
    <source>
        <dbReference type="ARBA" id="ARBA00022997"/>
    </source>
</evidence>
<dbReference type="Pfam" id="PF01427">
    <property type="entry name" value="Peptidase_M15"/>
    <property type="match status" value="1"/>
</dbReference>
<dbReference type="EMBL" id="CP016178">
    <property type="protein sequence ID" value="ANO35101.1"/>
    <property type="molecule type" value="Genomic_DNA"/>
</dbReference>
<keyword evidence="6" id="KW-0224">Dipeptidase</keyword>
<dbReference type="Gene3D" id="3.30.1380.10">
    <property type="match status" value="1"/>
</dbReference>
<dbReference type="PANTHER" id="PTHR43126:SF2">
    <property type="entry name" value="D-ALANYL-D-ALANINE DIPEPTIDASE"/>
    <property type="match status" value="1"/>
</dbReference>
<evidence type="ECO:0000256" key="2">
    <source>
        <dbReference type="ARBA" id="ARBA00022670"/>
    </source>
</evidence>
<keyword evidence="2" id="KW-0645">Protease</keyword>
<dbReference type="GO" id="GO:0006508">
    <property type="term" value="P:proteolysis"/>
    <property type="evidence" value="ECO:0007669"/>
    <property type="project" value="UniProtKB-KW"/>
</dbReference>
<dbReference type="GO" id="GO:0008237">
    <property type="term" value="F:metallopeptidase activity"/>
    <property type="evidence" value="ECO:0007669"/>
    <property type="project" value="UniProtKB-KW"/>
</dbReference>